<sequence length="122" mass="14454">MWYDQGQLVNAYLDKFSIIKDIFYSSVAHDILNFLRRDMIGAEGEVFSAEDVDSVEHEGASRKKEGAFYVWTSKEVQGHWQTRNENMSRYYNEAQQFRSQFKSLDMERIPRLVMLRPVGQYQ</sequence>
<evidence type="ECO:0000313" key="1">
    <source>
        <dbReference type="EMBL" id="ONK64273.1"/>
    </source>
</evidence>
<dbReference type="EMBL" id="CM007387">
    <property type="protein sequence ID" value="ONK64273.1"/>
    <property type="molecule type" value="Genomic_DNA"/>
</dbReference>
<name>A0A5P1EES7_ASPOF</name>
<dbReference type="SUPFAM" id="SSF48208">
    <property type="entry name" value="Six-hairpin glycosidases"/>
    <property type="match status" value="1"/>
</dbReference>
<gene>
    <name evidence="1" type="ORF">A4U43_C07F23930</name>
</gene>
<protein>
    <submittedName>
        <fullName evidence="1">Uncharacterized protein</fullName>
    </submittedName>
</protein>
<dbReference type="GO" id="GO:0005975">
    <property type="term" value="P:carbohydrate metabolic process"/>
    <property type="evidence" value="ECO:0007669"/>
    <property type="project" value="InterPro"/>
</dbReference>
<dbReference type="PANTHER" id="PTHR42899">
    <property type="entry name" value="SPERMATOGENESIS-ASSOCIATED PROTEIN 20"/>
    <property type="match status" value="1"/>
</dbReference>
<dbReference type="InterPro" id="IPR008928">
    <property type="entry name" value="6-hairpin_glycosidase_sf"/>
</dbReference>
<dbReference type="GO" id="GO:0009507">
    <property type="term" value="C:chloroplast"/>
    <property type="evidence" value="ECO:0007669"/>
    <property type="project" value="TreeGrafter"/>
</dbReference>
<dbReference type="AlphaFoldDB" id="A0A5P1EES7"/>
<dbReference type="Gramene" id="ONK64273">
    <property type="protein sequence ID" value="ONK64273"/>
    <property type="gene ID" value="A4U43_C07F23930"/>
</dbReference>
<organism evidence="1 2">
    <name type="scientific">Asparagus officinalis</name>
    <name type="common">Garden asparagus</name>
    <dbReference type="NCBI Taxonomy" id="4686"/>
    <lineage>
        <taxon>Eukaryota</taxon>
        <taxon>Viridiplantae</taxon>
        <taxon>Streptophyta</taxon>
        <taxon>Embryophyta</taxon>
        <taxon>Tracheophyta</taxon>
        <taxon>Spermatophyta</taxon>
        <taxon>Magnoliopsida</taxon>
        <taxon>Liliopsida</taxon>
        <taxon>Asparagales</taxon>
        <taxon>Asparagaceae</taxon>
        <taxon>Asparagoideae</taxon>
        <taxon>Asparagus</taxon>
    </lineage>
</organism>
<evidence type="ECO:0000313" key="2">
    <source>
        <dbReference type="Proteomes" id="UP000243459"/>
    </source>
</evidence>
<reference evidence="2" key="1">
    <citation type="journal article" date="2017" name="Nat. Commun.">
        <title>The asparagus genome sheds light on the origin and evolution of a young Y chromosome.</title>
        <authorList>
            <person name="Harkess A."/>
            <person name="Zhou J."/>
            <person name="Xu C."/>
            <person name="Bowers J.E."/>
            <person name="Van der Hulst R."/>
            <person name="Ayyampalayam S."/>
            <person name="Mercati F."/>
            <person name="Riccardi P."/>
            <person name="McKain M.R."/>
            <person name="Kakrana A."/>
            <person name="Tang H."/>
            <person name="Ray J."/>
            <person name="Groenendijk J."/>
            <person name="Arikit S."/>
            <person name="Mathioni S.M."/>
            <person name="Nakano M."/>
            <person name="Shan H."/>
            <person name="Telgmann-Rauber A."/>
            <person name="Kanno A."/>
            <person name="Yue Z."/>
            <person name="Chen H."/>
            <person name="Li W."/>
            <person name="Chen Y."/>
            <person name="Xu X."/>
            <person name="Zhang Y."/>
            <person name="Luo S."/>
            <person name="Chen H."/>
            <person name="Gao J."/>
            <person name="Mao Z."/>
            <person name="Pires J.C."/>
            <person name="Luo M."/>
            <person name="Kudrna D."/>
            <person name="Wing R.A."/>
            <person name="Meyers B.C."/>
            <person name="Yi K."/>
            <person name="Kong H."/>
            <person name="Lavrijsen P."/>
            <person name="Sunseri F."/>
            <person name="Falavigna A."/>
            <person name="Ye Y."/>
            <person name="Leebens-Mack J.H."/>
            <person name="Chen G."/>
        </authorList>
    </citation>
    <scope>NUCLEOTIDE SEQUENCE [LARGE SCALE GENOMIC DNA]</scope>
    <source>
        <strain evidence="2">cv. DH0086</strain>
    </source>
</reference>
<dbReference type="InterPro" id="IPR024705">
    <property type="entry name" value="Ssp411"/>
</dbReference>
<dbReference type="Proteomes" id="UP000243459">
    <property type="component" value="Chromosome 7"/>
</dbReference>
<keyword evidence="2" id="KW-1185">Reference proteome</keyword>
<proteinExistence type="predicted"/>
<accession>A0A5P1EES7</accession>
<dbReference type="PANTHER" id="PTHR42899:SF1">
    <property type="entry name" value="SPERMATOGENESIS-ASSOCIATED PROTEIN 20"/>
    <property type="match status" value="1"/>
</dbReference>